<dbReference type="AlphaFoldDB" id="A0A4R7ZKG7"/>
<dbReference type="Pfam" id="PF13193">
    <property type="entry name" value="AMP-binding_C"/>
    <property type="match status" value="1"/>
</dbReference>
<proteinExistence type="inferred from homology"/>
<dbReference type="FunFam" id="3.30.300.30:FF:000008">
    <property type="entry name" value="2,3-dihydroxybenzoate-AMP ligase"/>
    <property type="match status" value="1"/>
</dbReference>
<feature type="domain" description="AMP-binding enzyme C-terminal" evidence="4">
    <location>
        <begin position="428"/>
        <end position="502"/>
    </location>
</feature>
<name>A0A4R7ZKG7_9ACTN</name>
<dbReference type="Gene3D" id="3.30.300.30">
    <property type="match status" value="1"/>
</dbReference>
<reference evidence="5 6" key="1">
    <citation type="submission" date="2019-03" db="EMBL/GenBank/DDBJ databases">
        <title>Genomic Encyclopedia of Type Strains, Phase III (KMG-III): the genomes of soil and plant-associated and newly described type strains.</title>
        <authorList>
            <person name="Whitman W."/>
        </authorList>
    </citation>
    <scope>NUCLEOTIDE SEQUENCE [LARGE SCALE GENOMIC DNA]</scope>
    <source>
        <strain evidence="5 6">VKM Ac-2570</strain>
    </source>
</reference>
<dbReference type="GO" id="GO:0006631">
    <property type="term" value="P:fatty acid metabolic process"/>
    <property type="evidence" value="ECO:0007669"/>
    <property type="project" value="TreeGrafter"/>
</dbReference>
<dbReference type="GO" id="GO:0031956">
    <property type="term" value="F:medium-chain fatty acid-CoA ligase activity"/>
    <property type="evidence" value="ECO:0007669"/>
    <property type="project" value="TreeGrafter"/>
</dbReference>
<dbReference type="SUPFAM" id="SSF56801">
    <property type="entry name" value="Acetyl-CoA synthetase-like"/>
    <property type="match status" value="1"/>
</dbReference>
<dbReference type="PANTHER" id="PTHR43201:SF5">
    <property type="entry name" value="MEDIUM-CHAIN ACYL-COA LIGASE ACSF2, MITOCHONDRIAL"/>
    <property type="match status" value="1"/>
</dbReference>
<comment type="similarity">
    <text evidence="1">Belongs to the ATP-dependent AMP-binding enzyme family.</text>
</comment>
<evidence type="ECO:0000313" key="5">
    <source>
        <dbReference type="EMBL" id="TDW17686.1"/>
    </source>
</evidence>
<dbReference type="Gene3D" id="3.40.50.12780">
    <property type="entry name" value="N-terminal domain of ligase-like"/>
    <property type="match status" value="1"/>
</dbReference>
<dbReference type="InterPro" id="IPR042099">
    <property type="entry name" value="ANL_N_sf"/>
</dbReference>
<dbReference type="InterPro" id="IPR025110">
    <property type="entry name" value="AMP-bd_C"/>
</dbReference>
<evidence type="ECO:0000256" key="2">
    <source>
        <dbReference type="ARBA" id="ARBA00022598"/>
    </source>
</evidence>
<comment type="caution">
    <text evidence="5">The sequence shown here is derived from an EMBL/GenBank/DDBJ whole genome shotgun (WGS) entry which is preliminary data.</text>
</comment>
<evidence type="ECO:0000256" key="1">
    <source>
        <dbReference type="ARBA" id="ARBA00006432"/>
    </source>
</evidence>
<evidence type="ECO:0000259" key="3">
    <source>
        <dbReference type="Pfam" id="PF00501"/>
    </source>
</evidence>
<accession>A0A4R7ZKG7</accession>
<gene>
    <name evidence="5" type="ORF">EV650_4261</name>
</gene>
<dbReference type="PANTHER" id="PTHR43201">
    <property type="entry name" value="ACYL-COA SYNTHETASE"/>
    <property type="match status" value="1"/>
</dbReference>
<keyword evidence="2" id="KW-0436">Ligase</keyword>
<dbReference type="EMBL" id="SODF01000002">
    <property type="protein sequence ID" value="TDW17686.1"/>
    <property type="molecule type" value="Genomic_DNA"/>
</dbReference>
<protein>
    <submittedName>
        <fullName evidence="5">Fatty-acyl-CoA synthase</fullName>
    </submittedName>
</protein>
<feature type="domain" description="AMP-dependent synthetase/ligase" evidence="3">
    <location>
        <begin position="12"/>
        <end position="377"/>
    </location>
</feature>
<dbReference type="OrthoDB" id="9803968at2"/>
<evidence type="ECO:0000313" key="6">
    <source>
        <dbReference type="Proteomes" id="UP000295447"/>
    </source>
</evidence>
<keyword evidence="6" id="KW-1185">Reference proteome</keyword>
<dbReference type="InterPro" id="IPR045851">
    <property type="entry name" value="AMP-bd_C_sf"/>
</dbReference>
<dbReference type="InterPro" id="IPR020845">
    <property type="entry name" value="AMP-binding_CS"/>
</dbReference>
<evidence type="ECO:0000259" key="4">
    <source>
        <dbReference type="Pfam" id="PF13193"/>
    </source>
</evidence>
<dbReference type="InterPro" id="IPR000873">
    <property type="entry name" value="AMP-dep_synth/lig_dom"/>
</dbReference>
<organism evidence="5 6">
    <name type="scientific">Kribbella kalugense</name>
    <dbReference type="NCBI Taxonomy" id="2512221"/>
    <lineage>
        <taxon>Bacteria</taxon>
        <taxon>Bacillati</taxon>
        <taxon>Actinomycetota</taxon>
        <taxon>Actinomycetes</taxon>
        <taxon>Propionibacteriales</taxon>
        <taxon>Kribbellaceae</taxon>
        <taxon>Kribbella</taxon>
    </lineage>
</organism>
<sequence>MIREETVGSMLRSAAERAPSTVALVEGLPDPADRRRWRYDELLAESEAVARALLGRFEPGERIAVWADNIPEWVVLEFAAALAGLTLVTVNPALRDRELVHVLAQSRSAGVFLVRQYRDNPLLDTVLAVRSELPELREIVLFDDWKEFKESGSPTEILPVVQPGDPAQIQYTSGTTGKPKGAVLRHRGITNNARLSYVETFAMEPGEVFVNPMPLFHTAGCVQGTLAPLASLGTHVLVPRFDPALQLRLTESERSAQLCGVPTMLLAILAHPSFAGTDLSSVRYAISGGATVAPELVRQIETGLGVPMSIVYAQTEASPAITMTRLDDTPENRAETIGRPLPGAEVRIVRPGTTEPVAHGTVGELCTRGYHVMAGYFDDPVQTAAAIDPDGWLHTGDLASMDERGYCRIEGRLKELIIRGGENIYPREIEQLLITHPAVADVAVVGVPDDFWGEQVAAFVRPAAESTDLDVLRAHLQGRLAPHKVPRIWRFVDSFPTTASGKIQKYVLRDQLVD</sequence>
<dbReference type="PROSITE" id="PS00455">
    <property type="entry name" value="AMP_BINDING"/>
    <property type="match status" value="1"/>
</dbReference>
<dbReference type="Pfam" id="PF00501">
    <property type="entry name" value="AMP-binding"/>
    <property type="match status" value="1"/>
</dbReference>
<dbReference type="Proteomes" id="UP000295447">
    <property type="component" value="Unassembled WGS sequence"/>
</dbReference>